<dbReference type="GO" id="GO:0006281">
    <property type="term" value="P:DNA repair"/>
    <property type="evidence" value="ECO:0007669"/>
    <property type="project" value="UniProtKB-UniRule"/>
</dbReference>
<dbReference type="InParanoid" id="A0A067NDS7"/>
<dbReference type="Proteomes" id="UP000027195">
    <property type="component" value="Unassembled WGS sequence"/>
</dbReference>
<dbReference type="AlphaFoldDB" id="A0A067NDS7"/>
<comment type="function">
    <text evidence="7">Component of the SMC5-SMC6 complex, that promotes sister chromatid alignment after DNA damage and facilitates double-stranded DNA breaks (DSBs) repair via homologous recombination between sister chromatids.</text>
</comment>
<proteinExistence type="inferred from homology"/>
<dbReference type="InterPro" id="IPR027786">
    <property type="entry name" value="Nse4/EID"/>
</dbReference>
<comment type="subcellular location">
    <subcellularLocation>
        <location evidence="1 7">Nucleus</location>
    </subcellularLocation>
</comment>
<feature type="domain" description="Nse4/EID protein Nse3/MAGE-binding" evidence="10">
    <location>
        <begin position="109"/>
        <end position="160"/>
    </location>
</feature>
<evidence type="ECO:0000259" key="10">
    <source>
        <dbReference type="Pfam" id="PF15412"/>
    </source>
</evidence>
<evidence type="ECO:0000256" key="8">
    <source>
        <dbReference type="SAM" id="MobiDB-lite"/>
    </source>
</evidence>
<evidence type="ECO:0000256" key="5">
    <source>
        <dbReference type="ARBA" id="ARBA00023204"/>
    </source>
</evidence>
<evidence type="ECO:0000256" key="4">
    <source>
        <dbReference type="ARBA" id="ARBA00023172"/>
    </source>
</evidence>
<comment type="similarity">
    <text evidence="2 7">Belongs to the NSE4 family.</text>
</comment>
<dbReference type="PANTHER" id="PTHR16140">
    <property type="entry name" value="NON-STRUCTURAL MAINTENANCE OF CHROMOSOMES ELEMENT 4"/>
    <property type="match status" value="1"/>
</dbReference>
<dbReference type="EMBL" id="KL198016">
    <property type="protein sequence ID" value="KDQ21921.1"/>
    <property type="molecule type" value="Genomic_DNA"/>
</dbReference>
<keyword evidence="3 7" id="KW-0227">DNA damage</keyword>
<dbReference type="GO" id="GO:0030915">
    <property type="term" value="C:Smc5-Smc6 complex"/>
    <property type="evidence" value="ECO:0007669"/>
    <property type="project" value="UniProtKB-UniRule"/>
</dbReference>
<keyword evidence="5 7" id="KW-0234">DNA repair</keyword>
<feature type="region of interest" description="Disordered" evidence="8">
    <location>
        <begin position="205"/>
        <end position="232"/>
    </location>
</feature>
<protein>
    <recommendedName>
        <fullName evidence="7">Non-structural maintenance of chromosomes element 4</fullName>
    </recommendedName>
</protein>
<comment type="subunit">
    <text evidence="7">Component of the SMC5-SMC6 complex.</text>
</comment>
<reference evidence="12" key="1">
    <citation type="journal article" date="2014" name="Proc. Natl. Acad. Sci. U.S.A.">
        <title>Extensive sampling of basidiomycete genomes demonstrates inadequacy of the white-rot/brown-rot paradigm for wood decay fungi.</title>
        <authorList>
            <person name="Riley R."/>
            <person name="Salamov A.A."/>
            <person name="Brown D.W."/>
            <person name="Nagy L.G."/>
            <person name="Floudas D."/>
            <person name="Held B.W."/>
            <person name="Levasseur A."/>
            <person name="Lombard V."/>
            <person name="Morin E."/>
            <person name="Otillar R."/>
            <person name="Lindquist E.A."/>
            <person name="Sun H."/>
            <person name="LaButti K.M."/>
            <person name="Schmutz J."/>
            <person name="Jabbour D."/>
            <person name="Luo H."/>
            <person name="Baker S.E."/>
            <person name="Pisabarro A.G."/>
            <person name="Walton J.D."/>
            <person name="Blanchette R.A."/>
            <person name="Henrissat B."/>
            <person name="Martin F."/>
            <person name="Cullen D."/>
            <person name="Hibbett D.S."/>
            <person name="Grigoriev I.V."/>
        </authorList>
    </citation>
    <scope>NUCLEOTIDE SEQUENCE [LARGE SCALE GENOMIC DNA]</scope>
    <source>
        <strain evidence="12">FD-172 SS1</strain>
    </source>
</reference>
<dbReference type="OrthoDB" id="361242at2759"/>
<name>A0A067NDS7_BOTB1</name>
<feature type="region of interest" description="Disordered" evidence="8">
    <location>
        <begin position="1"/>
        <end position="57"/>
    </location>
</feature>
<evidence type="ECO:0000256" key="2">
    <source>
        <dbReference type="ARBA" id="ARBA00008997"/>
    </source>
</evidence>
<dbReference type="PANTHER" id="PTHR16140:SF0">
    <property type="entry name" value="NON-STRUCTURAL MAINTENANCE OF CHROMOSOMES ELEMENT 4"/>
    <property type="match status" value="1"/>
</dbReference>
<feature type="domain" description="Non-structural maintenance of chromosome element 4 C-terminal" evidence="9">
    <location>
        <begin position="253"/>
        <end position="339"/>
    </location>
</feature>
<keyword evidence="6 7" id="KW-0539">Nucleus</keyword>
<evidence type="ECO:0000259" key="9">
    <source>
        <dbReference type="Pfam" id="PF08743"/>
    </source>
</evidence>
<evidence type="ECO:0000256" key="3">
    <source>
        <dbReference type="ARBA" id="ARBA00022763"/>
    </source>
</evidence>
<dbReference type="InterPro" id="IPR029225">
    <property type="entry name" value="Nse4_Nse3-bd"/>
</dbReference>
<evidence type="ECO:0000256" key="7">
    <source>
        <dbReference type="RuleBase" id="RU365071"/>
    </source>
</evidence>
<dbReference type="STRING" id="930990.A0A067NDS7"/>
<dbReference type="GO" id="GO:0006310">
    <property type="term" value="P:DNA recombination"/>
    <property type="evidence" value="ECO:0007669"/>
    <property type="project" value="UniProtKB-UniRule"/>
</dbReference>
<keyword evidence="12" id="KW-1185">Reference proteome</keyword>
<dbReference type="HOGENOM" id="CLU_041037_1_0_1"/>
<dbReference type="Pfam" id="PF08743">
    <property type="entry name" value="Nse4_C"/>
    <property type="match status" value="1"/>
</dbReference>
<evidence type="ECO:0000256" key="6">
    <source>
        <dbReference type="ARBA" id="ARBA00023242"/>
    </source>
</evidence>
<dbReference type="GO" id="GO:0005634">
    <property type="term" value="C:nucleus"/>
    <property type="evidence" value="ECO:0007669"/>
    <property type="project" value="UniProtKB-SubCell"/>
</dbReference>
<organism evidence="11 12">
    <name type="scientific">Botryobasidium botryosum (strain FD-172 SS1)</name>
    <dbReference type="NCBI Taxonomy" id="930990"/>
    <lineage>
        <taxon>Eukaryota</taxon>
        <taxon>Fungi</taxon>
        <taxon>Dikarya</taxon>
        <taxon>Basidiomycota</taxon>
        <taxon>Agaricomycotina</taxon>
        <taxon>Agaricomycetes</taxon>
        <taxon>Cantharellales</taxon>
        <taxon>Botryobasidiaceae</taxon>
        <taxon>Botryobasidium</taxon>
    </lineage>
</organism>
<gene>
    <name evidence="11" type="ORF">BOTBODRAFT_123870</name>
</gene>
<evidence type="ECO:0000256" key="1">
    <source>
        <dbReference type="ARBA" id="ARBA00004123"/>
    </source>
</evidence>
<dbReference type="InterPro" id="IPR014854">
    <property type="entry name" value="Nse4_C"/>
</dbReference>
<dbReference type="FunCoup" id="A0A067NDS7">
    <property type="interactions" value="246"/>
</dbReference>
<accession>A0A067NDS7</accession>
<feature type="compositionally biased region" description="Low complexity" evidence="8">
    <location>
        <begin position="1"/>
        <end position="20"/>
    </location>
</feature>
<keyword evidence="4 7" id="KW-0233">DNA recombination</keyword>
<dbReference type="Pfam" id="PF15412">
    <property type="entry name" value="Nse4-Nse3_bdg"/>
    <property type="match status" value="1"/>
</dbReference>
<evidence type="ECO:0000313" key="12">
    <source>
        <dbReference type="Proteomes" id="UP000027195"/>
    </source>
</evidence>
<sequence length="356" mass="40485">MAPSRSQRQSHSQPQPQSSPAVNGGSTQHEELTRLVGTQAPGSTQLAYDPDQDRNEKRQLRRDYREIIEEQKANKQNIDGLSIDQMAKTLARSDLLFDKVRAPQEATLDSQFLLLSSDIGALKARAMKADVGGFDVDDFITKLALFMGGRRAKGDDLDDDGGADILDWAKIGRKALGRSRKVPGLNFMLGPLAIEQKKRVTAKRAKLEKNKEDEVRPQELNEKDIQRSENETSKNVENISKILDKWCEKHQKANLFELIVNPHDYGQTVENLFYLSFLIRDAKVTLEIEENKLPVVWTCEAPNEEDYQDSVKKLQIIMELDMETWRRAIQVFNITEPMIPTRPPPKDLPKGKGWYS</sequence>
<evidence type="ECO:0000313" key="11">
    <source>
        <dbReference type="EMBL" id="KDQ21921.1"/>
    </source>
</evidence>